<gene>
    <name evidence="11" type="primary">cadA</name>
    <name evidence="11" type="ORF">E6H05_07540</name>
</gene>
<evidence type="ECO:0000256" key="5">
    <source>
        <dbReference type="ARBA" id="ARBA00022967"/>
    </source>
</evidence>
<dbReference type="Pfam" id="PF00702">
    <property type="entry name" value="Hydrolase"/>
    <property type="match status" value="1"/>
</dbReference>
<dbReference type="FunFam" id="2.70.150.10:FF:000002">
    <property type="entry name" value="Copper-transporting ATPase 1, putative"/>
    <property type="match status" value="1"/>
</dbReference>
<dbReference type="InterPro" id="IPR051014">
    <property type="entry name" value="Cation_Transport_ATPase_IB"/>
</dbReference>
<evidence type="ECO:0000256" key="6">
    <source>
        <dbReference type="ARBA" id="ARBA00022989"/>
    </source>
</evidence>
<dbReference type="Gene3D" id="2.70.150.10">
    <property type="entry name" value="Calcium-transporting ATPase, cytoplasmic transduction domain A"/>
    <property type="match status" value="1"/>
</dbReference>
<feature type="region of interest" description="Disordered" evidence="9">
    <location>
        <begin position="1"/>
        <end position="23"/>
    </location>
</feature>
<keyword evidence="4 8" id="KW-0479">Metal-binding</keyword>
<keyword evidence="8" id="KW-0547">Nucleotide-binding</keyword>
<comment type="caution">
    <text evidence="11">The sequence shown here is derived from an EMBL/GenBank/DDBJ whole genome shotgun (WGS) entry which is preliminary data.</text>
</comment>
<comment type="subcellular location">
    <subcellularLocation>
        <location evidence="1">Cell membrane</location>
        <topology evidence="1">Multi-pass membrane protein</topology>
    </subcellularLocation>
</comment>
<feature type="domain" description="P-type ATPase A" evidence="10">
    <location>
        <begin position="141"/>
        <end position="240"/>
    </location>
</feature>
<protein>
    <submittedName>
        <fullName evidence="11">Cadmium-translocating P-type ATPase</fullName>
        <ecNumber evidence="11">3.6.3.3</ecNumber>
    </submittedName>
</protein>
<keyword evidence="6 8" id="KW-1133">Transmembrane helix</keyword>
<dbReference type="GO" id="GO:0005524">
    <property type="term" value="F:ATP binding"/>
    <property type="evidence" value="ECO:0007669"/>
    <property type="project" value="UniProtKB-UniRule"/>
</dbReference>
<organism evidence="11 12">
    <name type="scientific">Candidatus Segetimicrobium genomatis</name>
    <dbReference type="NCBI Taxonomy" id="2569760"/>
    <lineage>
        <taxon>Bacteria</taxon>
        <taxon>Bacillati</taxon>
        <taxon>Candidatus Sysuimicrobiota</taxon>
        <taxon>Candidatus Sysuimicrobiia</taxon>
        <taxon>Candidatus Sysuimicrobiales</taxon>
        <taxon>Candidatus Segetimicrobiaceae</taxon>
        <taxon>Candidatus Segetimicrobium</taxon>
    </lineage>
</organism>
<feature type="transmembrane region" description="Helical" evidence="8">
    <location>
        <begin position="585"/>
        <end position="612"/>
    </location>
</feature>
<dbReference type="CDD" id="cd02079">
    <property type="entry name" value="P-type_ATPase_HM"/>
    <property type="match status" value="1"/>
</dbReference>
<dbReference type="EMBL" id="VBAP01000052">
    <property type="protein sequence ID" value="TMI74707.1"/>
    <property type="molecule type" value="Genomic_DNA"/>
</dbReference>
<dbReference type="PROSITE" id="PS01229">
    <property type="entry name" value="COF_2"/>
    <property type="match status" value="1"/>
</dbReference>
<keyword evidence="8" id="KW-0067">ATP-binding</keyword>
<evidence type="ECO:0000259" key="10">
    <source>
        <dbReference type="Pfam" id="PF00122"/>
    </source>
</evidence>
<evidence type="ECO:0000256" key="2">
    <source>
        <dbReference type="ARBA" id="ARBA00006024"/>
    </source>
</evidence>
<dbReference type="InterPro" id="IPR027256">
    <property type="entry name" value="P-typ_ATPase_IB"/>
</dbReference>
<evidence type="ECO:0000313" key="11">
    <source>
        <dbReference type="EMBL" id="TMI74707.1"/>
    </source>
</evidence>
<dbReference type="NCBIfam" id="TIGR01525">
    <property type="entry name" value="ATPase-IB_hvy"/>
    <property type="match status" value="1"/>
</dbReference>
<dbReference type="EC" id="3.6.3.3" evidence="11"/>
<keyword evidence="5" id="KW-1278">Translocase</keyword>
<proteinExistence type="inferred from homology"/>
<evidence type="ECO:0000256" key="3">
    <source>
        <dbReference type="ARBA" id="ARBA00022692"/>
    </source>
</evidence>
<dbReference type="PRINTS" id="PR00941">
    <property type="entry name" value="CDATPASE"/>
</dbReference>
<sequence>MVPSEDRRAAPARPASPTVHAYSGKGHHPLDLRDLARIAFVALTAWLTWLRVGERLFGVDLLGFLGILIGGFPIFRTVLADLRARRMTMELSMTIALGASLAIGEVFPALVIIFFVLAAEVLEDLTVNRGRRAIKDLLDFLPRAAMVRRDGQEGEVQADDLRADDVVIVKPGARIPVDGIVVRGHSFVDQSTITGESLPAEKVVGAPLFAGTVNQSGLLEVQATRIGPDTTFGRIIEAVEQAEKSRAPIQKTADRLAAYLIYFAFTAGALTFLVTRDARSTISVIIVAGACGVAAGTPLAILGAIGQAARRGAIVKGGRYLELLSSIDTVVLDKTGTLTFGSPRVAEVQPHDGISLQAVMEAAAIAERPSEHPLGQAILQHAAAHGLAAPWPDRFEYLPGKGIVCSVDGEEIIVGSRVLLAERGVTLQGAAADGDERSAVHVARAGRFLGSIRISDVLRPEAASAVRALRATGLRTILLTGDARTIAEAIGRELGVDEIGADLLPEQKVARIRALVAEGSRVAMVGDGVNDAPALMEASVGVAMGSGTDLARESGDVVLLGNDLLKFVETLNVARRCRRIIMANFAGTLLVDGVGVGLAAFGLLGPVLAAFIHVASELAFILNSARLLPAVASTPLPENAK</sequence>
<dbReference type="InterPro" id="IPR008250">
    <property type="entry name" value="ATPase_P-typ_transduc_dom_A_sf"/>
</dbReference>
<dbReference type="Gene3D" id="3.40.1110.10">
    <property type="entry name" value="Calcium-transporting ATPase, cytoplasmic domain N"/>
    <property type="match status" value="1"/>
</dbReference>
<dbReference type="NCBIfam" id="TIGR01512">
    <property type="entry name" value="ATPase-IB2_Cd"/>
    <property type="match status" value="1"/>
</dbReference>
<comment type="similarity">
    <text evidence="2 8">Belongs to the cation transport ATPase (P-type) (TC 3.A.3) family. Type IB subfamily.</text>
</comment>
<dbReference type="InterPro" id="IPR018303">
    <property type="entry name" value="ATPase_P-typ_P_site"/>
</dbReference>
<dbReference type="InterPro" id="IPR023214">
    <property type="entry name" value="HAD_sf"/>
</dbReference>
<dbReference type="NCBIfam" id="TIGR01494">
    <property type="entry name" value="ATPase_P-type"/>
    <property type="match status" value="1"/>
</dbReference>
<feature type="transmembrane region" description="Helical" evidence="8">
    <location>
        <begin position="57"/>
        <end position="75"/>
    </location>
</feature>
<dbReference type="PROSITE" id="PS00154">
    <property type="entry name" value="ATPASE_E1_E2"/>
    <property type="match status" value="1"/>
</dbReference>
<dbReference type="Pfam" id="PF00122">
    <property type="entry name" value="E1-E2_ATPase"/>
    <property type="match status" value="1"/>
</dbReference>
<evidence type="ECO:0000256" key="1">
    <source>
        <dbReference type="ARBA" id="ARBA00004651"/>
    </source>
</evidence>
<evidence type="ECO:0000313" key="12">
    <source>
        <dbReference type="Proteomes" id="UP000318834"/>
    </source>
</evidence>
<dbReference type="Proteomes" id="UP000318834">
    <property type="component" value="Unassembled WGS sequence"/>
</dbReference>
<dbReference type="SUPFAM" id="SSF81665">
    <property type="entry name" value="Calcium ATPase, transmembrane domain M"/>
    <property type="match status" value="1"/>
</dbReference>
<dbReference type="InterPro" id="IPR044492">
    <property type="entry name" value="P_typ_ATPase_HD_dom"/>
</dbReference>
<dbReference type="InterPro" id="IPR001757">
    <property type="entry name" value="P_typ_ATPase"/>
</dbReference>
<dbReference type="Gene3D" id="3.40.50.1000">
    <property type="entry name" value="HAD superfamily/HAD-like"/>
    <property type="match status" value="1"/>
</dbReference>
<keyword evidence="8" id="KW-1003">Cell membrane</keyword>
<feature type="transmembrane region" description="Helical" evidence="8">
    <location>
        <begin position="95"/>
        <end position="122"/>
    </location>
</feature>
<dbReference type="SUPFAM" id="SSF81653">
    <property type="entry name" value="Calcium ATPase, transduction domain A"/>
    <property type="match status" value="1"/>
</dbReference>
<dbReference type="GO" id="GO:0046872">
    <property type="term" value="F:metal ion binding"/>
    <property type="evidence" value="ECO:0007669"/>
    <property type="project" value="UniProtKB-KW"/>
</dbReference>
<dbReference type="SFLD" id="SFLDS00003">
    <property type="entry name" value="Haloacid_Dehalogenase"/>
    <property type="match status" value="1"/>
</dbReference>
<dbReference type="GO" id="GO:0019829">
    <property type="term" value="F:ATPase-coupled monoatomic cation transmembrane transporter activity"/>
    <property type="evidence" value="ECO:0007669"/>
    <property type="project" value="InterPro"/>
</dbReference>
<evidence type="ECO:0000256" key="4">
    <source>
        <dbReference type="ARBA" id="ARBA00022723"/>
    </source>
</evidence>
<dbReference type="SFLD" id="SFLDG00002">
    <property type="entry name" value="C1.7:_P-type_atpase_like"/>
    <property type="match status" value="1"/>
</dbReference>
<dbReference type="PANTHER" id="PTHR48085:SF5">
    <property type="entry name" value="CADMIUM_ZINC-TRANSPORTING ATPASE HMA4-RELATED"/>
    <property type="match status" value="1"/>
</dbReference>
<dbReference type="InterPro" id="IPR036412">
    <property type="entry name" value="HAD-like_sf"/>
</dbReference>
<keyword evidence="11" id="KW-0378">Hydrolase</keyword>
<feature type="transmembrane region" description="Helical" evidence="8">
    <location>
        <begin position="256"/>
        <end position="275"/>
    </location>
</feature>
<evidence type="ECO:0000256" key="9">
    <source>
        <dbReference type="SAM" id="MobiDB-lite"/>
    </source>
</evidence>
<dbReference type="GO" id="GO:0005886">
    <property type="term" value="C:plasma membrane"/>
    <property type="evidence" value="ECO:0007669"/>
    <property type="project" value="UniProtKB-SubCell"/>
</dbReference>
<reference evidence="11 12" key="1">
    <citation type="journal article" date="2019" name="Nat. Microbiol.">
        <title>Mediterranean grassland soil C-N compound turnover is dependent on rainfall and depth, and is mediated by genomically divergent microorganisms.</title>
        <authorList>
            <person name="Diamond S."/>
            <person name="Andeer P.F."/>
            <person name="Li Z."/>
            <person name="Crits-Christoph A."/>
            <person name="Burstein D."/>
            <person name="Anantharaman K."/>
            <person name="Lane K.R."/>
            <person name="Thomas B.C."/>
            <person name="Pan C."/>
            <person name="Northen T.R."/>
            <person name="Banfield J.F."/>
        </authorList>
    </citation>
    <scope>NUCLEOTIDE SEQUENCE [LARGE SCALE GENOMIC DNA]</scope>
    <source>
        <strain evidence="11">NP_8</strain>
    </source>
</reference>
<dbReference type="GO" id="GO:0016887">
    <property type="term" value="F:ATP hydrolysis activity"/>
    <property type="evidence" value="ECO:0007669"/>
    <property type="project" value="InterPro"/>
</dbReference>
<dbReference type="PRINTS" id="PR00119">
    <property type="entry name" value="CATATPASE"/>
</dbReference>
<evidence type="ECO:0000256" key="7">
    <source>
        <dbReference type="ARBA" id="ARBA00023136"/>
    </source>
</evidence>
<feature type="transmembrane region" description="Helical" evidence="8">
    <location>
        <begin position="281"/>
        <end position="306"/>
    </location>
</feature>
<name>A0A537ITX0_9BACT</name>
<keyword evidence="3 8" id="KW-0812">Transmembrane</keyword>
<keyword evidence="7 8" id="KW-0472">Membrane</keyword>
<dbReference type="InterPro" id="IPR059000">
    <property type="entry name" value="ATPase_P-type_domA"/>
</dbReference>
<dbReference type="InterPro" id="IPR023299">
    <property type="entry name" value="ATPase_P-typ_cyto_dom_N"/>
</dbReference>
<dbReference type="SUPFAM" id="SSF56784">
    <property type="entry name" value="HAD-like"/>
    <property type="match status" value="1"/>
</dbReference>
<dbReference type="AlphaFoldDB" id="A0A537ITX0"/>
<dbReference type="SFLD" id="SFLDF00027">
    <property type="entry name" value="p-type_atpase"/>
    <property type="match status" value="1"/>
</dbReference>
<accession>A0A537ITX0</accession>
<dbReference type="PANTHER" id="PTHR48085">
    <property type="entry name" value="CADMIUM/ZINC-TRANSPORTING ATPASE HMA2-RELATED"/>
    <property type="match status" value="1"/>
</dbReference>
<dbReference type="InterPro" id="IPR023298">
    <property type="entry name" value="ATPase_P-typ_TM_dom_sf"/>
</dbReference>
<evidence type="ECO:0000256" key="8">
    <source>
        <dbReference type="RuleBase" id="RU362081"/>
    </source>
</evidence>